<dbReference type="Proteomes" id="UP000032142">
    <property type="component" value="Unassembled WGS sequence"/>
</dbReference>
<reference evidence="2" key="1">
    <citation type="submission" date="2014-09" db="EMBL/GenBank/DDBJ databases">
        <authorList>
            <person name="Mudge J."/>
            <person name="Ramaraj T."/>
            <person name="Lindquist I.E."/>
            <person name="Bharti A.K."/>
            <person name="Sundararajan A."/>
            <person name="Cameron C.T."/>
            <person name="Woodward J.E."/>
            <person name="May G.D."/>
            <person name="Brubaker C."/>
            <person name="Broadhvest J."/>
            <person name="Wilkins T.A."/>
        </authorList>
    </citation>
    <scope>NUCLEOTIDE SEQUENCE</scope>
    <source>
        <strain evidence="2">cv. AKA8401</strain>
    </source>
</reference>
<name>A0A0B0NXP3_GOSAR</name>
<sequence>MLCSKQSLTLALITFSMRCSKHGLTLAHIMLMHVPNMSYTSSRLNVDACPKHVLH</sequence>
<dbReference type="EMBL" id="KN404642">
    <property type="protein sequence ID" value="KHG15826.1"/>
    <property type="molecule type" value="Genomic_DNA"/>
</dbReference>
<proteinExistence type="predicted"/>
<evidence type="ECO:0000313" key="2">
    <source>
        <dbReference type="Proteomes" id="UP000032142"/>
    </source>
</evidence>
<evidence type="ECO:0000313" key="1">
    <source>
        <dbReference type="EMBL" id="KHG15826.1"/>
    </source>
</evidence>
<gene>
    <name evidence="1" type="ORF">F383_21773</name>
</gene>
<dbReference type="AlphaFoldDB" id="A0A0B0NXP3"/>
<organism evidence="1 2">
    <name type="scientific">Gossypium arboreum</name>
    <name type="common">Tree cotton</name>
    <name type="synonym">Gossypium nanking</name>
    <dbReference type="NCBI Taxonomy" id="29729"/>
    <lineage>
        <taxon>Eukaryota</taxon>
        <taxon>Viridiplantae</taxon>
        <taxon>Streptophyta</taxon>
        <taxon>Embryophyta</taxon>
        <taxon>Tracheophyta</taxon>
        <taxon>Spermatophyta</taxon>
        <taxon>Magnoliopsida</taxon>
        <taxon>eudicotyledons</taxon>
        <taxon>Gunneridae</taxon>
        <taxon>Pentapetalae</taxon>
        <taxon>rosids</taxon>
        <taxon>malvids</taxon>
        <taxon>Malvales</taxon>
        <taxon>Malvaceae</taxon>
        <taxon>Malvoideae</taxon>
        <taxon>Gossypium</taxon>
    </lineage>
</organism>
<accession>A0A0B0NXP3</accession>
<keyword evidence="2" id="KW-1185">Reference proteome</keyword>
<protein>
    <submittedName>
        <fullName evidence="1">Uncharacterized protein</fullName>
    </submittedName>
</protein>